<name>A0A8T2J1S1_9PIPI</name>
<keyword evidence="3" id="KW-1185">Reference proteome</keyword>
<keyword evidence="1" id="KW-0472">Membrane</keyword>
<reference evidence="2" key="1">
    <citation type="thesis" date="2020" institute="ProQuest LLC" country="789 East Eisenhower Parkway, Ann Arbor, MI, USA">
        <title>Comparative Genomics and Chromosome Evolution.</title>
        <authorList>
            <person name="Mudd A.B."/>
        </authorList>
    </citation>
    <scope>NUCLEOTIDE SEQUENCE</scope>
    <source>
        <strain evidence="2">Female2</strain>
        <tissue evidence="2">Blood</tissue>
    </source>
</reference>
<evidence type="ECO:0000256" key="1">
    <source>
        <dbReference type="SAM" id="Phobius"/>
    </source>
</evidence>
<dbReference type="AlphaFoldDB" id="A0A8T2J1S1"/>
<proteinExistence type="predicted"/>
<keyword evidence="1" id="KW-1133">Transmembrane helix</keyword>
<feature type="transmembrane region" description="Helical" evidence="1">
    <location>
        <begin position="58"/>
        <end position="78"/>
    </location>
</feature>
<dbReference type="EMBL" id="JAACNH010000007">
    <property type="protein sequence ID" value="KAG8437288.1"/>
    <property type="molecule type" value="Genomic_DNA"/>
</dbReference>
<evidence type="ECO:0000313" key="2">
    <source>
        <dbReference type="EMBL" id="KAG8437288.1"/>
    </source>
</evidence>
<accession>A0A8T2J1S1</accession>
<gene>
    <name evidence="2" type="ORF">GDO86_008116</name>
</gene>
<evidence type="ECO:0000313" key="3">
    <source>
        <dbReference type="Proteomes" id="UP000812440"/>
    </source>
</evidence>
<dbReference type="Proteomes" id="UP000812440">
    <property type="component" value="Chromosome 4"/>
</dbReference>
<feature type="transmembrane region" description="Helical" evidence="1">
    <location>
        <begin position="18"/>
        <end position="37"/>
    </location>
</feature>
<protein>
    <submittedName>
        <fullName evidence="2">Uncharacterized protein</fullName>
    </submittedName>
</protein>
<comment type="caution">
    <text evidence="2">The sequence shown here is derived from an EMBL/GenBank/DDBJ whole genome shotgun (WGS) entry which is preliminary data.</text>
</comment>
<keyword evidence="1" id="KW-0812">Transmembrane</keyword>
<sequence>MCVCICMGVTNIPVTLTFFTQGRSSCLFSTFIFVQMLKKKMKKNLKKSTKYHKLKIDVLMCLSAVLNFLLLLLTVFLFCF</sequence>
<organism evidence="2 3">
    <name type="scientific">Hymenochirus boettgeri</name>
    <name type="common">Congo dwarf clawed frog</name>
    <dbReference type="NCBI Taxonomy" id="247094"/>
    <lineage>
        <taxon>Eukaryota</taxon>
        <taxon>Metazoa</taxon>
        <taxon>Chordata</taxon>
        <taxon>Craniata</taxon>
        <taxon>Vertebrata</taxon>
        <taxon>Euteleostomi</taxon>
        <taxon>Amphibia</taxon>
        <taxon>Batrachia</taxon>
        <taxon>Anura</taxon>
        <taxon>Pipoidea</taxon>
        <taxon>Pipidae</taxon>
        <taxon>Pipinae</taxon>
        <taxon>Hymenochirus</taxon>
    </lineage>
</organism>